<keyword evidence="2" id="KW-1015">Disulfide bond</keyword>
<organism evidence="4 5">
    <name type="scientific">Penicillium flavigenum</name>
    <dbReference type="NCBI Taxonomy" id="254877"/>
    <lineage>
        <taxon>Eukaryota</taxon>
        <taxon>Fungi</taxon>
        <taxon>Dikarya</taxon>
        <taxon>Ascomycota</taxon>
        <taxon>Pezizomycotina</taxon>
        <taxon>Eurotiomycetes</taxon>
        <taxon>Eurotiomycetidae</taxon>
        <taxon>Eurotiales</taxon>
        <taxon>Aspergillaceae</taxon>
        <taxon>Penicillium</taxon>
    </lineage>
</organism>
<feature type="signal peptide" evidence="3">
    <location>
        <begin position="1"/>
        <end position="21"/>
    </location>
</feature>
<evidence type="ECO:0000256" key="1">
    <source>
        <dbReference type="ARBA" id="ARBA00022801"/>
    </source>
</evidence>
<evidence type="ECO:0000256" key="3">
    <source>
        <dbReference type="SAM" id="SignalP"/>
    </source>
</evidence>
<dbReference type="AlphaFoldDB" id="A0A1V6TPZ7"/>
<protein>
    <recommendedName>
        <fullName evidence="6">Cutinase</fullName>
    </recommendedName>
</protein>
<evidence type="ECO:0000313" key="5">
    <source>
        <dbReference type="Proteomes" id="UP000191342"/>
    </source>
</evidence>
<dbReference type="GO" id="GO:0052689">
    <property type="term" value="F:carboxylic ester hydrolase activity"/>
    <property type="evidence" value="ECO:0007669"/>
    <property type="project" value="UniProtKB-ARBA"/>
</dbReference>
<dbReference type="Proteomes" id="UP000191342">
    <property type="component" value="Unassembled WGS sequence"/>
</dbReference>
<sequence length="275" mass="29520">MRSTLRLSFLAILATCASAFARPTVFARNSLIEAVNTLECRCGSAEFLTLPHANITAREKARQCSSYKLIDARGTTEPQGVSIMFYPMIKNILANISGGVSLPVEYPAGTAQNTTTGENFVLDIIREGLHQCPGQKYALFGYSQGATLMLRVLNRLDHRALSLVKSVILVGNPYRTPGKLSSVNEKGQRDYSDSVGIFTSSALAENKSAAVPQLSVDIDRSGKVLDYCLAGDGVCSYNSACPCQTPAGHLSYGLVDTVQTTAFEHVVSRIKGGSK</sequence>
<accession>A0A1V6TPZ7</accession>
<comment type="caution">
    <text evidence="4">The sequence shown here is derived from an EMBL/GenBank/DDBJ whole genome shotgun (WGS) entry which is preliminary data.</text>
</comment>
<dbReference type="Gene3D" id="3.40.50.1820">
    <property type="entry name" value="alpha/beta hydrolase"/>
    <property type="match status" value="1"/>
</dbReference>
<dbReference type="SMART" id="SM01110">
    <property type="entry name" value="Cutinase"/>
    <property type="match status" value="1"/>
</dbReference>
<dbReference type="EMBL" id="MLQL01000005">
    <property type="protein sequence ID" value="OQE27980.1"/>
    <property type="molecule type" value="Genomic_DNA"/>
</dbReference>
<proteinExistence type="predicted"/>
<keyword evidence="1" id="KW-0378">Hydrolase</keyword>
<dbReference type="PANTHER" id="PTHR33630:SF9">
    <property type="entry name" value="CUTINASE 4"/>
    <property type="match status" value="1"/>
</dbReference>
<gene>
    <name evidence="4" type="ORF">PENFLA_c005G06480</name>
</gene>
<dbReference type="SUPFAM" id="SSF53474">
    <property type="entry name" value="alpha/beta-Hydrolases"/>
    <property type="match status" value="1"/>
</dbReference>
<evidence type="ECO:0000256" key="2">
    <source>
        <dbReference type="ARBA" id="ARBA00023157"/>
    </source>
</evidence>
<dbReference type="GO" id="GO:0017000">
    <property type="term" value="P:antibiotic biosynthetic process"/>
    <property type="evidence" value="ECO:0007669"/>
    <property type="project" value="UniProtKB-ARBA"/>
</dbReference>
<dbReference type="STRING" id="254877.A0A1V6TPZ7"/>
<reference evidence="5" key="1">
    <citation type="journal article" date="2017" name="Nat. Microbiol.">
        <title>Global analysis of biosynthetic gene clusters reveals vast potential of secondary metabolite production in Penicillium species.</title>
        <authorList>
            <person name="Nielsen J.C."/>
            <person name="Grijseels S."/>
            <person name="Prigent S."/>
            <person name="Ji B."/>
            <person name="Dainat J."/>
            <person name="Nielsen K.F."/>
            <person name="Frisvad J.C."/>
            <person name="Workman M."/>
            <person name="Nielsen J."/>
        </authorList>
    </citation>
    <scope>NUCLEOTIDE SEQUENCE [LARGE SCALE GENOMIC DNA]</scope>
    <source>
        <strain evidence="5">IBT 14082</strain>
    </source>
</reference>
<dbReference type="InterPro" id="IPR000675">
    <property type="entry name" value="Cutinase/axe"/>
</dbReference>
<dbReference type="GO" id="GO:0072330">
    <property type="term" value="P:monocarboxylic acid biosynthetic process"/>
    <property type="evidence" value="ECO:0007669"/>
    <property type="project" value="UniProtKB-ARBA"/>
</dbReference>
<name>A0A1V6TPZ7_9EURO</name>
<evidence type="ECO:0000313" key="4">
    <source>
        <dbReference type="EMBL" id="OQE27980.1"/>
    </source>
</evidence>
<feature type="chain" id="PRO_5013342823" description="Cutinase" evidence="3">
    <location>
        <begin position="22"/>
        <end position="275"/>
    </location>
</feature>
<keyword evidence="3" id="KW-0732">Signal</keyword>
<dbReference type="Pfam" id="PF01083">
    <property type="entry name" value="Cutinase"/>
    <property type="match status" value="1"/>
</dbReference>
<evidence type="ECO:0008006" key="6">
    <source>
        <dbReference type="Google" id="ProtNLM"/>
    </source>
</evidence>
<dbReference type="OrthoDB" id="2586582at2759"/>
<dbReference type="InterPro" id="IPR029058">
    <property type="entry name" value="AB_hydrolase_fold"/>
</dbReference>
<dbReference type="PANTHER" id="PTHR33630">
    <property type="entry name" value="CUTINASE RV1984C-RELATED-RELATED"/>
    <property type="match status" value="1"/>
</dbReference>
<keyword evidence="5" id="KW-1185">Reference proteome</keyword>